<dbReference type="AlphaFoldDB" id="Q95ZM9"/>
<evidence type="ECO:0007829" key="5">
    <source>
        <dbReference type="PeptideAtlas" id="Q95ZM9"/>
    </source>
</evidence>
<proteinExistence type="evidence at protein level"/>
<dbReference type="OrthoDB" id="5842861at2759"/>
<evidence type="ECO:0000313" key="2">
    <source>
        <dbReference type="EMBL" id="CCD63147.1"/>
    </source>
</evidence>
<dbReference type="RefSeq" id="NP_001041215.1">
    <property type="nucleotide sequence ID" value="NM_001047750.5"/>
</dbReference>
<keyword evidence="5" id="KW-1267">Proteomics identification</keyword>
<keyword evidence="3" id="KW-1185">Reference proteome</keyword>
<dbReference type="Bgee" id="WBGene00015476">
    <property type="expression patterns" value="Expressed in larva and 2 other cell types or tissues"/>
</dbReference>
<dbReference type="SMR" id="Q95ZM9"/>
<reference evidence="2 3" key="1">
    <citation type="journal article" date="1998" name="Science">
        <title>Genome sequence of the nematode C. elegans: a platform for investigating biology.</title>
        <authorList>
            <consortium name="The C. elegans sequencing consortium"/>
            <person name="Sulson J.E."/>
            <person name="Waterston R."/>
        </authorList>
    </citation>
    <scope>NUCLEOTIDE SEQUENCE [LARGE SCALE GENOMIC DNA]</scope>
    <source>
        <strain evidence="2 3">Bristol N2</strain>
    </source>
</reference>
<gene>
    <name evidence="2 4" type="ORF">C05D9.9</name>
    <name evidence="2" type="ORF">CELE_C05D9.9</name>
</gene>
<dbReference type="UCSC" id="C05D9.9a">
    <property type="organism name" value="c. elegans"/>
</dbReference>
<evidence type="ECO:0000313" key="4">
    <source>
        <dbReference type="WormBase" id="C05D9.9a"/>
    </source>
</evidence>
<dbReference type="WormBase" id="C05D9.9a">
    <property type="protein sequence ID" value="CE27653"/>
    <property type="gene ID" value="WBGene00015476"/>
</dbReference>
<dbReference type="ExpressionAtlas" id="Q95ZM9">
    <property type="expression patterns" value="baseline and differential"/>
</dbReference>
<dbReference type="InterPro" id="IPR036179">
    <property type="entry name" value="Ig-like_dom_sf"/>
</dbReference>
<dbReference type="CTD" id="180466"/>
<dbReference type="SUPFAM" id="SSF48726">
    <property type="entry name" value="Immunoglobulin"/>
    <property type="match status" value="1"/>
</dbReference>
<feature type="chain" id="PRO_5004321748" evidence="1">
    <location>
        <begin position="24"/>
        <end position="93"/>
    </location>
</feature>
<accession>Q95ZM9</accession>
<keyword evidence="1" id="KW-0732">Signal</keyword>
<dbReference type="InterPro" id="IPR013783">
    <property type="entry name" value="Ig-like_fold"/>
</dbReference>
<dbReference type="AGR" id="WB:WBGene00015476"/>
<dbReference type="EMBL" id="BX284606">
    <property type="protein sequence ID" value="CCD63147.1"/>
    <property type="molecule type" value="Genomic_DNA"/>
</dbReference>
<protein>
    <submittedName>
        <fullName evidence="2">WG repeat-containing protein</fullName>
    </submittedName>
</protein>
<dbReference type="KEGG" id="cel:CELE_C05D9.9"/>
<feature type="signal peptide" evidence="1">
    <location>
        <begin position="1"/>
        <end position="23"/>
    </location>
</feature>
<dbReference type="PeptideAtlas" id="Q95ZM9"/>
<evidence type="ECO:0000256" key="1">
    <source>
        <dbReference type="SAM" id="SignalP"/>
    </source>
</evidence>
<dbReference type="Gene3D" id="2.60.40.10">
    <property type="entry name" value="Immunoglobulins"/>
    <property type="match status" value="1"/>
</dbReference>
<dbReference type="GeneID" id="180466"/>
<name>Q95ZM9_CAEEL</name>
<organism evidence="2 3">
    <name type="scientific">Caenorhabditis elegans</name>
    <dbReference type="NCBI Taxonomy" id="6239"/>
    <lineage>
        <taxon>Eukaryota</taxon>
        <taxon>Metazoa</taxon>
        <taxon>Ecdysozoa</taxon>
        <taxon>Nematoda</taxon>
        <taxon>Chromadorea</taxon>
        <taxon>Rhabditida</taxon>
        <taxon>Rhabditina</taxon>
        <taxon>Rhabditomorpha</taxon>
        <taxon>Rhabditoidea</taxon>
        <taxon>Rhabditidae</taxon>
        <taxon>Peloderinae</taxon>
        <taxon>Caenorhabditis</taxon>
    </lineage>
</organism>
<dbReference type="Proteomes" id="UP000001940">
    <property type="component" value="Chromosome X"/>
</dbReference>
<dbReference type="HOGENOM" id="CLU_2401639_0_0_1"/>
<evidence type="ECO:0000313" key="3">
    <source>
        <dbReference type="Proteomes" id="UP000001940"/>
    </source>
</evidence>
<sequence>MHTFFVNILLIFITASNNFLVDGALTIYPVKNAKKSGDGREHMYENGTLVIENFQSDDSGDYFSNDELERVHYTADGQIWKLARSRIAVFPID</sequence>